<evidence type="ECO:0000313" key="2">
    <source>
        <dbReference type="Proteomes" id="UP000038830"/>
    </source>
</evidence>
<accession>A0A0H5C5K9</accession>
<dbReference type="EMBL" id="CDQK01000004">
    <property type="protein sequence ID" value="CEP23435.1"/>
    <property type="molecule type" value="Genomic_DNA"/>
</dbReference>
<name>A0A0H5C5K9_CYBJN</name>
<dbReference type="Proteomes" id="UP000038830">
    <property type="component" value="Unassembled WGS sequence"/>
</dbReference>
<sequence length="89" mass="10051">MEAARLGTNRFVDLAVYLYSVHTNTFVSQGGWWFTPKNYKSNVLLIGSSAALFSLVVFQLCRGIEHNPKEEYPEQVIDRWNKAAASGLK</sequence>
<gene>
    <name evidence="1" type="ORF">BN1211_4017</name>
</gene>
<evidence type="ECO:0000313" key="1">
    <source>
        <dbReference type="EMBL" id="CEP23435.1"/>
    </source>
</evidence>
<proteinExistence type="predicted"/>
<reference evidence="2" key="1">
    <citation type="journal article" date="2015" name="J. Biotechnol.">
        <title>The structure of the Cyberlindnera jadinii genome and its relation to Candida utilis analyzed by the occurrence of single nucleotide polymorphisms.</title>
        <authorList>
            <person name="Rupp O."/>
            <person name="Brinkrolf K."/>
            <person name="Buerth C."/>
            <person name="Kunigo M."/>
            <person name="Schneider J."/>
            <person name="Jaenicke S."/>
            <person name="Goesmann A."/>
            <person name="Puehler A."/>
            <person name="Jaeger K.-E."/>
            <person name="Ernst J.F."/>
        </authorList>
    </citation>
    <scope>NUCLEOTIDE SEQUENCE [LARGE SCALE GENOMIC DNA]</scope>
    <source>
        <strain evidence="2">ATCC 18201 / CBS 1600 / BCRC 20928 / JCM 3617 / NBRC 0987 / NRRL Y-1542</strain>
    </source>
</reference>
<protein>
    <submittedName>
        <fullName evidence="1">Uncharacterized protein</fullName>
    </submittedName>
</protein>
<organism evidence="1 2">
    <name type="scientific">Cyberlindnera jadinii (strain ATCC 18201 / CBS 1600 / BCRC 20928 / JCM 3617 / NBRC 0987 / NRRL Y-1542)</name>
    <name type="common">Torula yeast</name>
    <name type="synonym">Candida utilis</name>
    <dbReference type="NCBI Taxonomy" id="983966"/>
    <lineage>
        <taxon>Eukaryota</taxon>
        <taxon>Fungi</taxon>
        <taxon>Dikarya</taxon>
        <taxon>Ascomycota</taxon>
        <taxon>Saccharomycotina</taxon>
        <taxon>Saccharomycetes</taxon>
        <taxon>Phaffomycetales</taxon>
        <taxon>Phaffomycetaceae</taxon>
        <taxon>Cyberlindnera</taxon>
    </lineage>
</organism>
<dbReference type="AlphaFoldDB" id="A0A0H5C5K9"/>